<proteinExistence type="predicted"/>
<gene>
    <name evidence="1" type="ordered locus">Dalk_2430</name>
</gene>
<name>B8FB37_DESAL</name>
<dbReference type="AlphaFoldDB" id="B8FB37"/>
<evidence type="ECO:0000313" key="1">
    <source>
        <dbReference type="EMBL" id="ACL04123.1"/>
    </source>
</evidence>
<reference evidence="1 2" key="1">
    <citation type="journal article" date="2012" name="Environ. Microbiol.">
        <title>The genome sequence of Desulfatibacillum alkenivorans AK-01: a blueprint for anaerobic alkane oxidation.</title>
        <authorList>
            <person name="Callaghan A.V."/>
            <person name="Morris B.E."/>
            <person name="Pereira I.A."/>
            <person name="McInerney M.J."/>
            <person name="Austin R.N."/>
            <person name="Groves J.T."/>
            <person name="Kukor J.J."/>
            <person name="Suflita J.M."/>
            <person name="Young L.Y."/>
            <person name="Zylstra G.J."/>
            <person name="Wawrik B."/>
        </authorList>
    </citation>
    <scope>NUCLEOTIDE SEQUENCE [LARGE SCALE GENOMIC DNA]</scope>
    <source>
        <strain evidence="1 2">AK-01</strain>
    </source>
</reference>
<keyword evidence="2" id="KW-1185">Reference proteome</keyword>
<organism evidence="1 2">
    <name type="scientific">Desulfatibacillum aliphaticivorans</name>
    <dbReference type="NCBI Taxonomy" id="218208"/>
    <lineage>
        <taxon>Bacteria</taxon>
        <taxon>Pseudomonadati</taxon>
        <taxon>Thermodesulfobacteriota</taxon>
        <taxon>Desulfobacteria</taxon>
        <taxon>Desulfobacterales</taxon>
        <taxon>Desulfatibacillaceae</taxon>
        <taxon>Desulfatibacillum</taxon>
    </lineage>
</organism>
<accession>B8FB37</accession>
<dbReference type="Proteomes" id="UP000000739">
    <property type="component" value="Chromosome"/>
</dbReference>
<sequence length="79" mass="8871">MALVTTENGQQVEIEAGVDMYFDGDNGSYYVAWDEVDRDVQRKAIKIQEKMEVLAQEAAALVMSVGFQSEQERLRKVAA</sequence>
<protein>
    <submittedName>
        <fullName evidence="1">Uncharacterized protein</fullName>
    </submittedName>
</protein>
<dbReference type="EMBL" id="CP001322">
    <property type="protein sequence ID" value="ACL04123.1"/>
    <property type="molecule type" value="Genomic_DNA"/>
</dbReference>
<dbReference type="RefSeq" id="WP_015947197.1">
    <property type="nucleotide sequence ID" value="NC_011768.1"/>
</dbReference>
<dbReference type="KEGG" id="dal:Dalk_2430"/>
<dbReference type="HOGENOM" id="CLU_2600291_0_0_7"/>
<evidence type="ECO:0000313" key="2">
    <source>
        <dbReference type="Proteomes" id="UP000000739"/>
    </source>
</evidence>